<evidence type="ECO:0000259" key="1">
    <source>
        <dbReference type="Pfam" id="PF06985"/>
    </source>
</evidence>
<keyword evidence="3" id="KW-1185">Reference proteome</keyword>
<accession>A0A6A5ZIY4</accession>
<evidence type="ECO:0000313" key="3">
    <source>
        <dbReference type="Proteomes" id="UP000799770"/>
    </source>
</evidence>
<protein>
    <submittedName>
        <fullName evidence="2">Heterokaryon incompatibility protein-domain-containing protein</fullName>
    </submittedName>
</protein>
<name>A0A6A5ZIY4_9PLEO</name>
<evidence type="ECO:0000313" key="2">
    <source>
        <dbReference type="EMBL" id="KAF2118807.1"/>
    </source>
</evidence>
<dbReference type="Proteomes" id="UP000799770">
    <property type="component" value="Unassembled WGS sequence"/>
</dbReference>
<gene>
    <name evidence="2" type="ORF">BDV96DRAFT_568486</name>
</gene>
<reference evidence="2" key="1">
    <citation type="journal article" date="2020" name="Stud. Mycol.">
        <title>101 Dothideomycetes genomes: a test case for predicting lifestyles and emergence of pathogens.</title>
        <authorList>
            <person name="Haridas S."/>
            <person name="Albert R."/>
            <person name="Binder M."/>
            <person name="Bloem J."/>
            <person name="Labutti K."/>
            <person name="Salamov A."/>
            <person name="Andreopoulos B."/>
            <person name="Baker S."/>
            <person name="Barry K."/>
            <person name="Bills G."/>
            <person name="Bluhm B."/>
            <person name="Cannon C."/>
            <person name="Castanera R."/>
            <person name="Culley D."/>
            <person name="Daum C."/>
            <person name="Ezra D."/>
            <person name="Gonzalez J."/>
            <person name="Henrissat B."/>
            <person name="Kuo A."/>
            <person name="Liang C."/>
            <person name="Lipzen A."/>
            <person name="Lutzoni F."/>
            <person name="Magnuson J."/>
            <person name="Mondo S."/>
            <person name="Nolan M."/>
            <person name="Ohm R."/>
            <person name="Pangilinan J."/>
            <person name="Park H.-J."/>
            <person name="Ramirez L."/>
            <person name="Alfaro M."/>
            <person name="Sun H."/>
            <person name="Tritt A."/>
            <person name="Yoshinaga Y."/>
            <person name="Zwiers L.-H."/>
            <person name="Turgeon B."/>
            <person name="Goodwin S."/>
            <person name="Spatafora J."/>
            <person name="Crous P."/>
            <person name="Grigoriev I."/>
        </authorList>
    </citation>
    <scope>NUCLEOTIDE SEQUENCE</scope>
    <source>
        <strain evidence="2">CBS 627.86</strain>
    </source>
</reference>
<dbReference type="PANTHER" id="PTHR33112:SF8">
    <property type="entry name" value="HETEROKARYON INCOMPATIBILITY DOMAIN-CONTAINING PROTEIN"/>
    <property type="match status" value="1"/>
</dbReference>
<dbReference type="AlphaFoldDB" id="A0A6A5ZIY4"/>
<dbReference type="InterPro" id="IPR010730">
    <property type="entry name" value="HET"/>
</dbReference>
<organism evidence="2 3">
    <name type="scientific">Lophiotrema nucula</name>
    <dbReference type="NCBI Taxonomy" id="690887"/>
    <lineage>
        <taxon>Eukaryota</taxon>
        <taxon>Fungi</taxon>
        <taxon>Dikarya</taxon>
        <taxon>Ascomycota</taxon>
        <taxon>Pezizomycotina</taxon>
        <taxon>Dothideomycetes</taxon>
        <taxon>Pleosporomycetidae</taxon>
        <taxon>Pleosporales</taxon>
        <taxon>Lophiotremataceae</taxon>
        <taxon>Lophiotrema</taxon>
    </lineage>
</organism>
<dbReference type="EMBL" id="ML977316">
    <property type="protein sequence ID" value="KAF2118807.1"/>
    <property type="molecule type" value="Genomic_DNA"/>
</dbReference>
<proteinExistence type="predicted"/>
<dbReference type="PANTHER" id="PTHR33112">
    <property type="entry name" value="DOMAIN PROTEIN, PUTATIVE-RELATED"/>
    <property type="match status" value="1"/>
</dbReference>
<feature type="domain" description="Heterokaryon incompatibility" evidence="1">
    <location>
        <begin position="238"/>
        <end position="381"/>
    </location>
</feature>
<dbReference type="OrthoDB" id="5347061at2759"/>
<dbReference type="Pfam" id="PF06985">
    <property type="entry name" value="HET"/>
    <property type="match status" value="1"/>
</dbReference>
<sequence length="727" mass="82868">MGSTASVPQRDYYGADSMSPVVAGREYDWDNEPAEPRNAVVVVDGICQICRNITSHALRNGFRHYATGADLQESKERGCQLCMLIWTAIAEGRSRQGWSTLGDLAKSWNIELTEVTTSYGQVQLHLTCGLGVDSLETYLKLQALPSNSRYCNVDLAQKPTPGPEAEYSVLQGLHIFEDMTDPDSFQNAKLMIEHCEKEHPKCRREASNTYRLPTRVVDVGSATQSPFLKETQTDAGKWVTLSYCWGGSQSLVLRSETYDILKKGIDMAMLPKTVSDAILATRQLGIQYLWVDALCILQDSLQDWNIESMNMHRIYGESWATIAAKEAASSRVGLFLPARHLAPPCRLLYQTREFLVGEVVLSLEETQSHLPLFTRGWTLQERLLSPRVILWSPSSYSMECQSVEDQSENHEYRLEFRRRRLPDILMNTSPSKPKRYTFWEDEVFRAKQRIDNLVRAVTLYNCWVTILQDFWNRDLTYPTDRLAALAGIAQRFQRVTGDEYLGGLWRSQIQTCLSWYCERGIGPRRPDLGELQGPSWSWASAPIGNRPRHLYDSDSIRYGFDTIQKAGIELIQWDMKLKGANPFGEVSRGSLLLRCQSVVGTLEVHNAYFILPNRQRFAVHLDNPNFHLDPNLDDHRKLVETPVPHRYSTFHVDPLHHDHTLKQVPDAQPLSTVKCECVLLTTRSGLAIIPNRIGGSEYRRVGLVIHTFTETDLKNWYEVTPRDILLV</sequence>